<dbReference type="Pfam" id="PF00990">
    <property type="entry name" value="GGDEF"/>
    <property type="match status" value="1"/>
</dbReference>
<dbReference type="PROSITE" id="PS50887">
    <property type="entry name" value="GGDEF"/>
    <property type="match status" value="1"/>
</dbReference>
<dbReference type="CDD" id="cd01948">
    <property type="entry name" value="EAL"/>
    <property type="match status" value="1"/>
</dbReference>
<dbReference type="PROSITE" id="PS50883">
    <property type="entry name" value="EAL"/>
    <property type="match status" value="1"/>
</dbReference>
<dbReference type="InterPro" id="IPR000700">
    <property type="entry name" value="PAS-assoc_C"/>
</dbReference>
<dbReference type="Gene3D" id="3.30.70.270">
    <property type="match status" value="1"/>
</dbReference>
<dbReference type="InterPro" id="IPR035965">
    <property type="entry name" value="PAS-like_dom_sf"/>
</dbReference>
<dbReference type="InterPro" id="IPR001633">
    <property type="entry name" value="EAL_dom"/>
</dbReference>
<comment type="caution">
    <text evidence="9">The sequence shown here is derived from an EMBL/GenBank/DDBJ whole genome shotgun (WGS) entry which is preliminary data.</text>
</comment>
<dbReference type="SMART" id="SM00052">
    <property type="entry name" value="EAL"/>
    <property type="match status" value="1"/>
</dbReference>
<dbReference type="CDD" id="cd00130">
    <property type="entry name" value="PAS"/>
    <property type="match status" value="1"/>
</dbReference>
<dbReference type="InterPro" id="IPR052155">
    <property type="entry name" value="Biofilm_reg_signaling"/>
</dbReference>
<dbReference type="Gene3D" id="3.30.450.20">
    <property type="entry name" value="PAS domain"/>
    <property type="match status" value="1"/>
</dbReference>
<dbReference type="Gene3D" id="3.40.50.2300">
    <property type="match status" value="1"/>
</dbReference>
<dbReference type="NCBIfam" id="TIGR00254">
    <property type="entry name" value="GGDEF"/>
    <property type="match status" value="1"/>
</dbReference>
<dbReference type="NCBIfam" id="TIGR00229">
    <property type="entry name" value="sensory_box"/>
    <property type="match status" value="1"/>
</dbReference>
<feature type="domain" description="PAS" evidence="5">
    <location>
        <begin position="185"/>
        <end position="229"/>
    </location>
</feature>
<feature type="domain" description="GGDEF" evidence="8">
    <location>
        <begin position="342"/>
        <end position="476"/>
    </location>
</feature>
<dbReference type="RefSeq" id="WP_085446679.1">
    <property type="nucleotide sequence ID" value="NZ_LVJN01000021.1"/>
</dbReference>
<dbReference type="PROSITE" id="PS50113">
    <property type="entry name" value="PAC"/>
    <property type="match status" value="1"/>
</dbReference>
<dbReference type="PROSITE" id="PS50112">
    <property type="entry name" value="PAS"/>
    <property type="match status" value="1"/>
</dbReference>
<dbReference type="SMART" id="SM00448">
    <property type="entry name" value="REC"/>
    <property type="match status" value="1"/>
</dbReference>
<dbReference type="InterPro" id="IPR000160">
    <property type="entry name" value="GGDEF_dom"/>
</dbReference>
<evidence type="ECO:0000313" key="10">
    <source>
        <dbReference type="Proteomes" id="UP000194003"/>
    </source>
</evidence>
<dbReference type="InterPro" id="IPR011006">
    <property type="entry name" value="CheY-like_superfamily"/>
</dbReference>
<dbReference type="PROSITE" id="PS50110">
    <property type="entry name" value="RESPONSE_REGULATORY"/>
    <property type="match status" value="1"/>
</dbReference>
<evidence type="ECO:0000259" key="4">
    <source>
        <dbReference type="PROSITE" id="PS50110"/>
    </source>
</evidence>
<evidence type="ECO:0000256" key="3">
    <source>
        <dbReference type="SAM" id="Coils"/>
    </source>
</evidence>
<evidence type="ECO:0000256" key="1">
    <source>
        <dbReference type="ARBA" id="ARBA00051114"/>
    </source>
</evidence>
<dbReference type="OrthoDB" id="9814202at2"/>
<dbReference type="PANTHER" id="PTHR44757">
    <property type="entry name" value="DIGUANYLATE CYCLASE DGCP"/>
    <property type="match status" value="1"/>
</dbReference>
<reference evidence="9 10" key="1">
    <citation type="journal article" date="2016" name="BMC Genomics">
        <title>Combined genomic and structural analyses of a cultured magnetotactic bacterium reveals its niche adaptation to a dynamic environment.</title>
        <authorList>
            <person name="Araujo A.C."/>
            <person name="Morillo V."/>
            <person name="Cypriano J."/>
            <person name="Teixeira L.C."/>
            <person name="Leao P."/>
            <person name="Lyra S."/>
            <person name="Almeida L.G."/>
            <person name="Bazylinski D.A."/>
            <person name="Vasconcellos A.T."/>
            <person name="Abreu F."/>
            <person name="Lins U."/>
        </authorList>
    </citation>
    <scope>NUCLEOTIDE SEQUENCE [LARGE SCALE GENOMIC DNA]</scope>
    <source>
        <strain evidence="9 10">IT-1</strain>
    </source>
</reference>
<dbReference type="FunFam" id="3.30.70.270:FF:000001">
    <property type="entry name" value="Diguanylate cyclase domain protein"/>
    <property type="match status" value="1"/>
</dbReference>
<dbReference type="EMBL" id="LVJN01000021">
    <property type="protein sequence ID" value="OSM00211.1"/>
    <property type="molecule type" value="Genomic_DNA"/>
</dbReference>
<keyword evidence="10" id="KW-1185">Reference proteome</keyword>
<dbReference type="CDD" id="cd01949">
    <property type="entry name" value="GGDEF"/>
    <property type="match status" value="1"/>
</dbReference>
<dbReference type="SMART" id="SM00267">
    <property type="entry name" value="GGDEF"/>
    <property type="match status" value="1"/>
</dbReference>
<dbReference type="Pfam" id="PF13426">
    <property type="entry name" value="PAS_9"/>
    <property type="match status" value="1"/>
</dbReference>
<dbReference type="Pfam" id="PF00563">
    <property type="entry name" value="EAL"/>
    <property type="match status" value="1"/>
</dbReference>
<feature type="domain" description="PAC" evidence="6">
    <location>
        <begin position="258"/>
        <end position="310"/>
    </location>
</feature>
<evidence type="ECO:0000259" key="7">
    <source>
        <dbReference type="PROSITE" id="PS50883"/>
    </source>
</evidence>
<keyword evidence="3" id="KW-0175">Coiled coil</keyword>
<feature type="domain" description="EAL" evidence="7">
    <location>
        <begin position="485"/>
        <end position="738"/>
    </location>
</feature>
<dbReference type="SUPFAM" id="SSF55785">
    <property type="entry name" value="PYP-like sensor domain (PAS domain)"/>
    <property type="match status" value="1"/>
</dbReference>
<dbReference type="InterPro" id="IPR000014">
    <property type="entry name" value="PAS"/>
</dbReference>
<dbReference type="SUPFAM" id="SSF141868">
    <property type="entry name" value="EAL domain-like"/>
    <property type="match status" value="1"/>
</dbReference>
<feature type="domain" description="Response regulatory" evidence="4">
    <location>
        <begin position="2"/>
        <end position="116"/>
    </location>
</feature>
<dbReference type="SUPFAM" id="SSF55073">
    <property type="entry name" value="Nucleotide cyclase"/>
    <property type="match status" value="1"/>
</dbReference>
<keyword evidence="2" id="KW-0597">Phosphoprotein</keyword>
<dbReference type="InterPro" id="IPR043128">
    <property type="entry name" value="Rev_trsase/Diguanyl_cyclase"/>
</dbReference>
<dbReference type="GO" id="GO:0071732">
    <property type="term" value="P:cellular response to nitric oxide"/>
    <property type="evidence" value="ECO:0007669"/>
    <property type="project" value="UniProtKB-ARBA"/>
</dbReference>
<dbReference type="InterPro" id="IPR035919">
    <property type="entry name" value="EAL_sf"/>
</dbReference>
<dbReference type="STRING" id="1434232.MAIT1_00673"/>
<dbReference type="AlphaFoldDB" id="A0A1Y2K1M8"/>
<feature type="modified residue" description="4-aspartylphosphate" evidence="2">
    <location>
        <position position="51"/>
    </location>
</feature>
<feature type="coiled-coil region" evidence="3">
    <location>
        <begin position="120"/>
        <end position="171"/>
    </location>
</feature>
<dbReference type="Pfam" id="PF00072">
    <property type="entry name" value="Response_reg"/>
    <property type="match status" value="1"/>
</dbReference>
<evidence type="ECO:0000256" key="2">
    <source>
        <dbReference type="PROSITE-ProRule" id="PRU00169"/>
    </source>
</evidence>
<gene>
    <name evidence="9" type="ORF">MAIT1_00673</name>
</gene>
<evidence type="ECO:0000259" key="5">
    <source>
        <dbReference type="PROSITE" id="PS50112"/>
    </source>
</evidence>
<sequence>MKILFVDDMTTVQMLYGQLLYDQGHQVILASSLTEALTLAREHRPPLAIVDFHMPEGNGAELTRALLAQPETANTLVLMHSQARDVVKQSLEAGAIDLIYKDDPHEVFLMRVAAVTHFIQTQAEQQRREAAARKREMEALERARAVEERARVELEERVAERTAELTQSNRQLTEEIEKRAHAETNLRLAHMVFQNTAEAIILTDPTGAIIDVNPAFSAISGYTREEAIGANPRDFKSGRHDDNFYAKMWNSVLSKGHWQGEVWDRRKNGEIYPKRLTINVVRDASNRIEHFVGIFSDISEDKATEMKLEQLAYYDPLTQLPNRMLFRDRLEHEFYSARRHKSRFAVCFIDLDRFKQVNDTLGHSAGDELLQHVAQRLEGCVRATDTVARLGGDEFTMILTEVGVSSDSVAHVAEKVLIELQKPMHIKGQEIFVGASIGISLFPENGEDFDTLTKNADVAMYQAKARGRGNFVFFSEDMNTRARERLMLESKLKKAIENEELSVFYQPKMEMYGGRLVGMEALARWVTRDGEEIPPTRFIPIAEETGLVGPLGDFVMRRAARDCKRWLDMGHPLRVAVNLSAREFLDPLLPERVDAILAEAQLPGEHFEIEITESMMMQDVEQAVHVLQELRARNITIAMDDFGTGYSSLSYLKQFPIHTLKIDRAFVKEAPDDPNDVAIVAAVLSVARAMDLKVVAEGVEESRQLALLRDHGCDELQGYLYAKPLNTDDFTQFLLHANAHGARQLQNLPASRFSA</sequence>
<accession>A0A1Y2K1M8</accession>
<comment type="catalytic activity">
    <reaction evidence="1">
        <text>3',3'-c-di-GMP + H2O = 5'-phosphoguanylyl(3'-&gt;5')guanosine + H(+)</text>
        <dbReference type="Rhea" id="RHEA:24902"/>
        <dbReference type="ChEBI" id="CHEBI:15377"/>
        <dbReference type="ChEBI" id="CHEBI:15378"/>
        <dbReference type="ChEBI" id="CHEBI:58754"/>
        <dbReference type="ChEBI" id="CHEBI:58805"/>
        <dbReference type="EC" id="3.1.4.52"/>
    </reaction>
    <physiologicalReaction direction="left-to-right" evidence="1">
        <dbReference type="Rhea" id="RHEA:24903"/>
    </physiologicalReaction>
</comment>
<name>A0A1Y2K1M8_9PROT</name>
<organism evidence="9 10">
    <name type="scientific">Magnetofaba australis IT-1</name>
    <dbReference type="NCBI Taxonomy" id="1434232"/>
    <lineage>
        <taxon>Bacteria</taxon>
        <taxon>Pseudomonadati</taxon>
        <taxon>Pseudomonadota</taxon>
        <taxon>Magnetococcia</taxon>
        <taxon>Magnetococcales</taxon>
        <taxon>Magnetococcaceae</taxon>
        <taxon>Magnetofaba</taxon>
    </lineage>
</organism>
<dbReference type="SUPFAM" id="SSF52172">
    <property type="entry name" value="CheY-like"/>
    <property type="match status" value="1"/>
</dbReference>
<dbReference type="GO" id="GO:0000160">
    <property type="term" value="P:phosphorelay signal transduction system"/>
    <property type="evidence" value="ECO:0007669"/>
    <property type="project" value="InterPro"/>
</dbReference>
<evidence type="ECO:0000313" key="9">
    <source>
        <dbReference type="EMBL" id="OSM00211.1"/>
    </source>
</evidence>
<dbReference type="SMART" id="SM00091">
    <property type="entry name" value="PAS"/>
    <property type="match status" value="1"/>
</dbReference>
<dbReference type="GO" id="GO:0071111">
    <property type="term" value="F:cyclic-guanylate-specific phosphodiesterase activity"/>
    <property type="evidence" value="ECO:0007669"/>
    <property type="project" value="UniProtKB-EC"/>
</dbReference>
<evidence type="ECO:0000259" key="8">
    <source>
        <dbReference type="PROSITE" id="PS50887"/>
    </source>
</evidence>
<dbReference type="Proteomes" id="UP000194003">
    <property type="component" value="Unassembled WGS sequence"/>
</dbReference>
<dbReference type="InterPro" id="IPR001789">
    <property type="entry name" value="Sig_transdc_resp-reg_receiver"/>
</dbReference>
<dbReference type="SMART" id="SM00086">
    <property type="entry name" value="PAC"/>
    <property type="match status" value="1"/>
</dbReference>
<dbReference type="InterPro" id="IPR001610">
    <property type="entry name" value="PAC"/>
</dbReference>
<protein>
    <submittedName>
        <fullName evidence="9">Putative response regulator receiver modulated diguanylate cyclase/phosphodiesterase with PAS/PAC sensor</fullName>
    </submittedName>
</protein>
<dbReference type="FunFam" id="3.20.20.450:FF:000001">
    <property type="entry name" value="Cyclic di-GMP phosphodiesterase yahA"/>
    <property type="match status" value="1"/>
</dbReference>
<evidence type="ECO:0000259" key="6">
    <source>
        <dbReference type="PROSITE" id="PS50113"/>
    </source>
</evidence>
<dbReference type="Gene3D" id="3.20.20.450">
    <property type="entry name" value="EAL domain"/>
    <property type="match status" value="1"/>
</dbReference>
<dbReference type="InterPro" id="IPR029787">
    <property type="entry name" value="Nucleotide_cyclase"/>
</dbReference>
<dbReference type="PANTHER" id="PTHR44757:SF2">
    <property type="entry name" value="BIOFILM ARCHITECTURE MAINTENANCE PROTEIN MBAA"/>
    <property type="match status" value="1"/>
</dbReference>
<proteinExistence type="predicted"/>